<reference evidence="12 13" key="1">
    <citation type="submission" date="2023-11" db="EMBL/GenBank/DDBJ databases">
        <authorList>
            <person name="Okamura Y."/>
        </authorList>
    </citation>
    <scope>NUCLEOTIDE SEQUENCE [LARGE SCALE GENOMIC DNA]</scope>
</reference>
<evidence type="ECO:0000313" key="13">
    <source>
        <dbReference type="Proteomes" id="UP001497472"/>
    </source>
</evidence>
<dbReference type="PANTHER" id="PTHR37984:SF5">
    <property type="entry name" value="PROTEIN NYNRIN-LIKE"/>
    <property type="match status" value="1"/>
</dbReference>
<dbReference type="InterPro" id="IPR043128">
    <property type="entry name" value="Rev_trsase/Diguanyl_cyclase"/>
</dbReference>
<comment type="caution">
    <text evidence="12">The sequence shown here is derived from an EMBL/GenBank/DDBJ whole genome shotgun (WGS) entry which is preliminary data.</text>
</comment>
<dbReference type="Proteomes" id="UP001497472">
    <property type="component" value="Unassembled WGS sequence"/>
</dbReference>
<evidence type="ECO:0000256" key="5">
    <source>
        <dbReference type="ARBA" id="ARBA00022759"/>
    </source>
</evidence>
<dbReference type="InterPro" id="IPR001878">
    <property type="entry name" value="Znf_CCHC"/>
</dbReference>
<feature type="domain" description="Integrase catalytic" evidence="11">
    <location>
        <begin position="972"/>
        <end position="1130"/>
    </location>
</feature>
<dbReference type="Pfam" id="PF00098">
    <property type="entry name" value="zf-CCHC"/>
    <property type="match status" value="2"/>
</dbReference>
<evidence type="ECO:0000256" key="4">
    <source>
        <dbReference type="ARBA" id="ARBA00022722"/>
    </source>
</evidence>
<feature type="domain" description="CCHC-type" evidence="10">
    <location>
        <begin position="299"/>
        <end position="314"/>
    </location>
</feature>
<dbReference type="AlphaFoldDB" id="A0AAV1JYE4"/>
<dbReference type="InterPro" id="IPR000477">
    <property type="entry name" value="RT_dom"/>
</dbReference>
<dbReference type="GO" id="GO:0004519">
    <property type="term" value="F:endonuclease activity"/>
    <property type="evidence" value="ECO:0007669"/>
    <property type="project" value="UniProtKB-KW"/>
</dbReference>
<evidence type="ECO:0000313" key="12">
    <source>
        <dbReference type="EMBL" id="CAK1554555.1"/>
    </source>
</evidence>
<dbReference type="InterPro" id="IPR050951">
    <property type="entry name" value="Retrovirus_Pol_polyprotein"/>
</dbReference>
<dbReference type="SUPFAM" id="SSF50630">
    <property type="entry name" value="Acid proteases"/>
    <property type="match status" value="1"/>
</dbReference>
<dbReference type="SUPFAM" id="SSF57756">
    <property type="entry name" value="Retrovirus zinc finger-like domains"/>
    <property type="match status" value="1"/>
</dbReference>
<protein>
    <recommendedName>
        <fullName evidence="1">RNA-directed DNA polymerase</fullName>
        <ecNumber evidence="1">2.7.7.49</ecNumber>
    </recommendedName>
</protein>
<dbReference type="EC" id="2.7.7.49" evidence="1"/>
<feature type="domain" description="CCHC-type" evidence="10">
    <location>
        <begin position="252"/>
        <end position="268"/>
    </location>
</feature>
<dbReference type="Pfam" id="PF17917">
    <property type="entry name" value="RT_RNaseH"/>
    <property type="match status" value="1"/>
</dbReference>
<evidence type="ECO:0000256" key="1">
    <source>
        <dbReference type="ARBA" id="ARBA00012493"/>
    </source>
</evidence>
<evidence type="ECO:0000256" key="2">
    <source>
        <dbReference type="ARBA" id="ARBA00022679"/>
    </source>
</evidence>
<dbReference type="InterPro" id="IPR041588">
    <property type="entry name" value="Integrase_H2C2"/>
</dbReference>
<evidence type="ECO:0000256" key="7">
    <source>
        <dbReference type="ARBA" id="ARBA00022918"/>
    </source>
</evidence>
<proteinExistence type="predicted"/>
<dbReference type="InterPro" id="IPR036397">
    <property type="entry name" value="RNaseH_sf"/>
</dbReference>
<dbReference type="GO" id="GO:0003964">
    <property type="term" value="F:RNA-directed DNA polymerase activity"/>
    <property type="evidence" value="ECO:0007669"/>
    <property type="project" value="UniProtKB-KW"/>
</dbReference>
<dbReference type="PROSITE" id="PS50158">
    <property type="entry name" value="ZF_CCHC"/>
    <property type="match status" value="2"/>
</dbReference>
<keyword evidence="5" id="KW-0255">Endonuclease</keyword>
<dbReference type="InterPro" id="IPR041373">
    <property type="entry name" value="RT_RNaseH"/>
</dbReference>
<dbReference type="GO" id="GO:0016787">
    <property type="term" value="F:hydrolase activity"/>
    <property type="evidence" value="ECO:0007669"/>
    <property type="project" value="UniProtKB-KW"/>
</dbReference>
<dbReference type="Pfam" id="PF00665">
    <property type="entry name" value="rve"/>
    <property type="match status" value="1"/>
</dbReference>
<keyword evidence="4" id="KW-0540">Nuclease</keyword>
<dbReference type="SUPFAM" id="SSF56672">
    <property type="entry name" value="DNA/RNA polymerases"/>
    <property type="match status" value="1"/>
</dbReference>
<evidence type="ECO:0000256" key="6">
    <source>
        <dbReference type="ARBA" id="ARBA00022801"/>
    </source>
</evidence>
<dbReference type="GO" id="GO:0008270">
    <property type="term" value="F:zinc ion binding"/>
    <property type="evidence" value="ECO:0007669"/>
    <property type="project" value="UniProtKB-KW"/>
</dbReference>
<feature type="region of interest" description="Disordered" evidence="9">
    <location>
        <begin position="1236"/>
        <end position="1270"/>
    </location>
</feature>
<keyword evidence="6" id="KW-0378">Hydrolase</keyword>
<feature type="region of interest" description="Disordered" evidence="9">
    <location>
        <begin position="1"/>
        <end position="25"/>
    </location>
</feature>
<dbReference type="Pfam" id="PF17921">
    <property type="entry name" value="Integrase_H2C2"/>
    <property type="match status" value="1"/>
</dbReference>
<gene>
    <name evidence="12" type="ORF">LNINA_LOCUS13462</name>
</gene>
<evidence type="ECO:0000256" key="3">
    <source>
        <dbReference type="ARBA" id="ARBA00022695"/>
    </source>
</evidence>
<keyword evidence="13" id="KW-1185">Reference proteome</keyword>
<dbReference type="Gene3D" id="1.10.340.70">
    <property type="match status" value="1"/>
</dbReference>
<evidence type="ECO:0000256" key="9">
    <source>
        <dbReference type="SAM" id="MobiDB-lite"/>
    </source>
</evidence>
<dbReference type="FunFam" id="1.10.340.70:FF:000001">
    <property type="entry name" value="Retrovirus-related Pol polyprotein from transposon gypsy-like Protein"/>
    <property type="match status" value="1"/>
</dbReference>
<dbReference type="CDD" id="cd09274">
    <property type="entry name" value="RNase_HI_RT_Ty3"/>
    <property type="match status" value="1"/>
</dbReference>
<keyword evidence="8" id="KW-0479">Metal-binding</keyword>
<evidence type="ECO:0000256" key="8">
    <source>
        <dbReference type="PROSITE-ProRule" id="PRU00047"/>
    </source>
</evidence>
<dbReference type="PROSITE" id="PS50994">
    <property type="entry name" value="INTEGRASE"/>
    <property type="match status" value="1"/>
</dbReference>
<feature type="compositionally biased region" description="Basic and acidic residues" evidence="9">
    <location>
        <begin position="265"/>
        <end position="274"/>
    </location>
</feature>
<dbReference type="InterPro" id="IPR012337">
    <property type="entry name" value="RNaseH-like_sf"/>
</dbReference>
<feature type="compositionally biased region" description="Polar residues" evidence="9">
    <location>
        <begin position="1260"/>
        <end position="1270"/>
    </location>
</feature>
<dbReference type="GO" id="GO:0003676">
    <property type="term" value="F:nucleic acid binding"/>
    <property type="evidence" value="ECO:0007669"/>
    <property type="project" value="InterPro"/>
</dbReference>
<evidence type="ECO:0000259" key="10">
    <source>
        <dbReference type="PROSITE" id="PS50158"/>
    </source>
</evidence>
<dbReference type="Gene3D" id="3.30.70.270">
    <property type="match status" value="2"/>
</dbReference>
<dbReference type="Gene3D" id="4.10.60.10">
    <property type="entry name" value="Zinc finger, CCHC-type"/>
    <property type="match status" value="1"/>
</dbReference>
<dbReference type="EMBL" id="CAVLEF010000278">
    <property type="protein sequence ID" value="CAK1554555.1"/>
    <property type="molecule type" value="Genomic_DNA"/>
</dbReference>
<keyword evidence="8" id="KW-0862">Zinc</keyword>
<evidence type="ECO:0000259" key="11">
    <source>
        <dbReference type="PROSITE" id="PS50994"/>
    </source>
</evidence>
<dbReference type="PANTHER" id="PTHR37984">
    <property type="entry name" value="PROTEIN CBG26694"/>
    <property type="match status" value="1"/>
</dbReference>
<accession>A0AAV1JYE4</accession>
<name>A0AAV1JYE4_9NEOP</name>
<organism evidence="12 13">
    <name type="scientific">Leptosia nina</name>
    <dbReference type="NCBI Taxonomy" id="320188"/>
    <lineage>
        <taxon>Eukaryota</taxon>
        <taxon>Metazoa</taxon>
        <taxon>Ecdysozoa</taxon>
        <taxon>Arthropoda</taxon>
        <taxon>Hexapoda</taxon>
        <taxon>Insecta</taxon>
        <taxon>Pterygota</taxon>
        <taxon>Neoptera</taxon>
        <taxon>Endopterygota</taxon>
        <taxon>Lepidoptera</taxon>
        <taxon>Glossata</taxon>
        <taxon>Ditrysia</taxon>
        <taxon>Papilionoidea</taxon>
        <taxon>Pieridae</taxon>
        <taxon>Pierinae</taxon>
        <taxon>Leptosia</taxon>
    </lineage>
</organism>
<feature type="region of interest" description="Disordered" evidence="9">
    <location>
        <begin position="265"/>
        <end position="294"/>
    </location>
</feature>
<keyword evidence="2" id="KW-0808">Transferase</keyword>
<dbReference type="FunFam" id="3.10.20.370:FF:000001">
    <property type="entry name" value="Retrovirus-related Pol polyprotein from transposon 17.6-like protein"/>
    <property type="match status" value="1"/>
</dbReference>
<dbReference type="InterPro" id="IPR001584">
    <property type="entry name" value="Integrase_cat-core"/>
</dbReference>
<keyword evidence="3" id="KW-0548">Nucleotidyltransferase</keyword>
<dbReference type="InterPro" id="IPR036875">
    <property type="entry name" value="Znf_CCHC_sf"/>
</dbReference>
<sequence>MSDDDGGLAPDPNSRSDVGYDRANEIPRRSSIDSAQWRQILDAQNEQIRALIAALNRPLPAKNHVVFPEFDPDKREVNALSWCATADVCMTDTPLEGSQLVVAISKALKGTASTWLSQITYQGITWPEFKELFTARFAPNETLAATLINLGSDKPSEKENYGTYASRIMSSLMNRFKNVDSEQIIVQIVLAHLAQFDVRLQRLAFTTEITSRSELQKELQAFVYLKRKAPMTDEKNSMENAKRPRLSTAPIKCYTCGRLGHKQSECRQKNKDTRTTASTPAATFARAGPRSSTSGPPVCFKCGTPGHIASRCTSGTATTTAGSGAQQAPERRVNLCEVEPPAGSLTHLGKRFEFHFDSGAECSLVKETVACKLRGKRVHNTVSLVGIGNKKVNSVEQIFCLIEISDYPTEILFHVLPDEYLRSDVMIGREILSKGFTVSLGANQFTISKSCTVNSCVNVKLNRQTIDLADINTDISLEGIKTLVQLLEKYSHYFTCKFPTTRVTTGKCEIRLADPTRTVQRRPYRCSPAESEIMRERRAIVEALGELVYSYVIVYVDDILILSDTEDEGLDRLSTVLEILTKAGFSLNLKKCSFLKTRVEFLGYEVEAGEIKPNKRKIEALSGLPPPESITQLRQFIGLASYFRQFVPNFSRLMTPLHRLTSGKGSFVWKENHEQIRQQVISILTNEPVLTIFNPKHPAELHTDASADGYGAMLLQEVDGKRRVVGYYSKRTSPAESNYHSYELETLAVVNGIKHFRSYLHGRKFTVVTDCNSLKSSRDKVDLTPRVHRWWCFLQSFDFDVVYRAGKQMSHVDFLSRNPLPVVCEPVQKQTTKVNERHVNLAELSENWLLAEQQRDVEIQKLKTAFTEGELENDIAKTYEVRKGVLYRKIQRNGRTKCLPIVPRALRFSVVTNVHDSIIHLGWEKTLEKLYDYYWFEGMSRYVRKVLNNCVTCKVSKKRSGRVPAELHPIPKVTIPWHTVHIDATGKLSGKSDNKEYVFVIIDAFTKFVVLHHTTNIDSKSSIKAVKNSVSLFGAPERIIADQGRCFASREFREFCDSKKISLHLIATGSSRANGQVERVMSTLKSMLTAIELSDDRSWQDSLEDVQLALNCTVNRVTQASPLELLIGKVARPLELMATDDAPVVDISEVRNHAAQEIEKSAQYDKSRFDATKAKFKRFSVGEYVLIENEERNQTKLDAKFKGPFVVTEVLDRDRYTLKSLTSKRSYKYAHDRLRKMPDSQVPSDVENVESEVECEGLSSAGQTVPESSS</sequence>
<dbReference type="FunFam" id="3.30.70.270:FF:000020">
    <property type="entry name" value="Transposon Tf2-6 polyprotein-like Protein"/>
    <property type="match status" value="1"/>
</dbReference>
<dbReference type="Gene3D" id="2.40.70.10">
    <property type="entry name" value="Acid Proteases"/>
    <property type="match status" value="1"/>
</dbReference>
<dbReference type="Pfam" id="PF00078">
    <property type="entry name" value="RVT_1"/>
    <property type="match status" value="1"/>
</dbReference>
<dbReference type="SUPFAM" id="SSF53098">
    <property type="entry name" value="Ribonuclease H-like"/>
    <property type="match status" value="1"/>
</dbReference>
<dbReference type="InterPro" id="IPR021109">
    <property type="entry name" value="Peptidase_aspartic_dom_sf"/>
</dbReference>
<keyword evidence="7" id="KW-0695">RNA-directed DNA polymerase</keyword>
<dbReference type="GO" id="GO:0042575">
    <property type="term" value="C:DNA polymerase complex"/>
    <property type="evidence" value="ECO:0007669"/>
    <property type="project" value="UniProtKB-ARBA"/>
</dbReference>
<dbReference type="Gene3D" id="3.30.420.10">
    <property type="entry name" value="Ribonuclease H-like superfamily/Ribonuclease H"/>
    <property type="match status" value="1"/>
</dbReference>
<dbReference type="GO" id="GO:0015074">
    <property type="term" value="P:DNA integration"/>
    <property type="evidence" value="ECO:0007669"/>
    <property type="project" value="InterPro"/>
</dbReference>
<dbReference type="SMART" id="SM00343">
    <property type="entry name" value="ZnF_C2HC"/>
    <property type="match status" value="2"/>
</dbReference>
<dbReference type="InterPro" id="IPR043502">
    <property type="entry name" value="DNA/RNA_pol_sf"/>
</dbReference>
<keyword evidence="8" id="KW-0863">Zinc-finger</keyword>